<evidence type="ECO:0000259" key="1">
    <source>
        <dbReference type="Pfam" id="PF05699"/>
    </source>
</evidence>
<dbReference type="SUPFAM" id="SSF53098">
    <property type="entry name" value="Ribonuclease H-like"/>
    <property type="match status" value="1"/>
</dbReference>
<evidence type="ECO:0000313" key="2">
    <source>
        <dbReference type="EMBL" id="ESA21166.1"/>
    </source>
</evidence>
<proteinExistence type="predicted"/>
<protein>
    <recommendedName>
        <fullName evidence="1">HAT C-terminal dimerisation domain-containing protein</fullName>
    </recommendedName>
</protein>
<dbReference type="HOGENOM" id="CLU_009123_17_3_1"/>
<sequence length="54" mass="6299">MDYRAIQATSVASEQIFSIAKHTVSPTHNHINPEVTRTSLCLKSWYYNVELHYF</sequence>
<gene>
    <name evidence="2" type="ORF">GLOINDRAFT_17771</name>
</gene>
<organism evidence="2">
    <name type="scientific">Rhizophagus irregularis (strain DAOM 181602 / DAOM 197198 / MUCL 43194)</name>
    <name type="common">Arbuscular mycorrhizal fungus</name>
    <name type="synonym">Glomus intraradices</name>
    <dbReference type="NCBI Taxonomy" id="747089"/>
    <lineage>
        <taxon>Eukaryota</taxon>
        <taxon>Fungi</taxon>
        <taxon>Fungi incertae sedis</taxon>
        <taxon>Mucoromycota</taxon>
        <taxon>Glomeromycotina</taxon>
        <taxon>Glomeromycetes</taxon>
        <taxon>Glomerales</taxon>
        <taxon>Glomeraceae</taxon>
        <taxon>Rhizophagus</taxon>
    </lineage>
</organism>
<dbReference type="InterPro" id="IPR012337">
    <property type="entry name" value="RNaseH-like_sf"/>
</dbReference>
<name>U9UZX8_RHIID</name>
<feature type="domain" description="HAT C-terminal dimerisation" evidence="1">
    <location>
        <begin position="2"/>
        <end position="46"/>
    </location>
</feature>
<accession>U9UZX8</accession>
<dbReference type="Pfam" id="PF05699">
    <property type="entry name" value="Dimer_Tnp_hAT"/>
    <property type="match status" value="1"/>
</dbReference>
<dbReference type="GO" id="GO:0046983">
    <property type="term" value="F:protein dimerization activity"/>
    <property type="evidence" value="ECO:0007669"/>
    <property type="project" value="InterPro"/>
</dbReference>
<dbReference type="AlphaFoldDB" id="U9UZX8"/>
<dbReference type="EMBL" id="KI276678">
    <property type="protein sequence ID" value="ESA21166.1"/>
    <property type="molecule type" value="Genomic_DNA"/>
</dbReference>
<dbReference type="InterPro" id="IPR008906">
    <property type="entry name" value="HATC_C_dom"/>
</dbReference>
<reference evidence="2" key="1">
    <citation type="submission" date="2013-07" db="EMBL/GenBank/DDBJ databases">
        <title>The genome of an arbuscular mycorrhizal fungus provides insights into the evolution of the oldest plant symbiosis.</title>
        <authorList>
            <consortium name="DOE Joint Genome Institute"/>
            <person name="Tisserant E."/>
            <person name="Malbreil M."/>
            <person name="Kuo A."/>
            <person name="Kohler A."/>
            <person name="Symeonidi A."/>
            <person name="Balestrini R."/>
            <person name="Charron P."/>
            <person name="Duensing N."/>
            <person name="Frei-dit-Frey N."/>
            <person name="Gianinazzi-Pearson V."/>
            <person name="Gilbert B."/>
            <person name="Handa Y."/>
            <person name="Hijri M."/>
            <person name="Kaul R."/>
            <person name="Kawaguchi M."/>
            <person name="Krajinski F."/>
            <person name="Lammers P."/>
            <person name="Lapierre D."/>
            <person name="Masclaux F.G."/>
            <person name="Murat C."/>
            <person name="Morin E."/>
            <person name="Ndikumana S."/>
            <person name="Pagni M."/>
            <person name="Petitpierre D."/>
            <person name="Requena N."/>
            <person name="Rosikiewicz P."/>
            <person name="Riley R."/>
            <person name="Saito K."/>
            <person name="San Clemente H."/>
            <person name="Shapiro H."/>
            <person name="van Tuinen D."/>
            <person name="Becard G."/>
            <person name="Bonfante P."/>
            <person name="Paszkowski U."/>
            <person name="Shachar-Hill Y."/>
            <person name="Young J.P."/>
            <person name="Sanders I.R."/>
            <person name="Henrissat B."/>
            <person name="Rensing S.A."/>
            <person name="Grigoriev I.V."/>
            <person name="Corradi N."/>
            <person name="Roux C."/>
            <person name="Martin F."/>
        </authorList>
    </citation>
    <scope>NUCLEOTIDE SEQUENCE</scope>
    <source>
        <strain evidence="2">DAOM 197198</strain>
    </source>
</reference>